<organism evidence="1 2">
    <name type="scientific">Bacteroides xylanisolvens</name>
    <dbReference type="NCBI Taxonomy" id="371601"/>
    <lineage>
        <taxon>Bacteria</taxon>
        <taxon>Pseudomonadati</taxon>
        <taxon>Bacteroidota</taxon>
        <taxon>Bacteroidia</taxon>
        <taxon>Bacteroidales</taxon>
        <taxon>Bacteroidaceae</taxon>
        <taxon>Bacteroides</taxon>
    </lineage>
</organism>
<dbReference type="InterPro" id="IPR036388">
    <property type="entry name" value="WH-like_DNA-bd_sf"/>
</dbReference>
<dbReference type="Gene3D" id="1.10.10.10">
    <property type="entry name" value="Winged helix-like DNA-binding domain superfamily/Winged helix DNA-binding domain"/>
    <property type="match status" value="1"/>
</dbReference>
<accession>A0A921I9K1</accession>
<dbReference type="Pfam" id="PF13412">
    <property type="entry name" value="HTH_24"/>
    <property type="match status" value="1"/>
</dbReference>
<sequence length="104" mass="11649">MTKAGLRKPEFINEDGGVILIIYRPNIIKSDDPLKLSPLEKDILNLIVKDNQSTYDNLAISLSVSGATIKRAFRNLKVKGFIIRQGSKKIGYWMITEKGKSILS</sequence>
<reference evidence="1" key="2">
    <citation type="submission" date="2021-09" db="EMBL/GenBank/DDBJ databases">
        <authorList>
            <person name="Gilroy R."/>
        </authorList>
    </citation>
    <scope>NUCLEOTIDE SEQUENCE</scope>
    <source>
        <strain evidence="1">CHK154-13316</strain>
    </source>
</reference>
<dbReference type="EMBL" id="DYVL01000155">
    <property type="protein sequence ID" value="HJG12813.1"/>
    <property type="molecule type" value="Genomic_DNA"/>
</dbReference>
<evidence type="ECO:0000313" key="1">
    <source>
        <dbReference type="EMBL" id="HJG12813.1"/>
    </source>
</evidence>
<dbReference type="SUPFAM" id="SSF46785">
    <property type="entry name" value="Winged helix' DNA-binding domain"/>
    <property type="match status" value="1"/>
</dbReference>
<proteinExistence type="predicted"/>
<dbReference type="Proteomes" id="UP000747074">
    <property type="component" value="Unassembled WGS sequence"/>
</dbReference>
<reference evidence="1" key="1">
    <citation type="journal article" date="2021" name="PeerJ">
        <title>Extensive microbial diversity within the chicken gut microbiome revealed by metagenomics and culture.</title>
        <authorList>
            <person name="Gilroy R."/>
            <person name="Ravi A."/>
            <person name="Getino M."/>
            <person name="Pursley I."/>
            <person name="Horton D.L."/>
            <person name="Alikhan N.F."/>
            <person name="Baker D."/>
            <person name="Gharbi K."/>
            <person name="Hall N."/>
            <person name="Watson M."/>
            <person name="Adriaenssens E.M."/>
            <person name="Foster-Nyarko E."/>
            <person name="Jarju S."/>
            <person name="Secka A."/>
            <person name="Antonio M."/>
            <person name="Oren A."/>
            <person name="Chaudhuri R.R."/>
            <person name="La Ragione R."/>
            <person name="Hildebrand F."/>
            <person name="Pallen M.J."/>
        </authorList>
    </citation>
    <scope>NUCLEOTIDE SEQUENCE</scope>
    <source>
        <strain evidence="1">CHK154-13316</strain>
    </source>
</reference>
<gene>
    <name evidence="1" type="ORF">K8V07_12915</name>
</gene>
<comment type="caution">
    <text evidence="1">The sequence shown here is derived from an EMBL/GenBank/DDBJ whole genome shotgun (WGS) entry which is preliminary data.</text>
</comment>
<dbReference type="AlphaFoldDB" id="A0A921I9K1"/>
<dbReference type="InterPro" id="IPR036390">
    <property type="entry name" value="WH_DNA-bd_sf"/>
</dbReference>
<evidence type="ECO:0000313" key="2">
    <source>
        <dbReference type="Proteomes" id="UP000747074"/>
    </source>
</evidence>
<protein>
    <submittedName>
        <fullName evidence="1">Winged helix-turn-helix transcriptional regulator</fullName>
    </submittedName>
</protein>
<name>A0A921I9K1_9BACE</name>